<evidence type="ECO:0000256" key="2">
    <source>
        <dbReference type="ARBA" id="ARBA00022723"/>
    </source>
</evidence>
<dbReference type="InterPro" id="IPR040442">
    <property type="entry name" value="Pyrv_kinase-like_dom_sf"/>
</dbReference>
<dbReference type="Pfam" id="PF03328">
    <property type="entry name" value="HpcH_HpaI"/>
    <property type="match status" value="1"/>
</dbReference>
<keyword evidence="2" id="KW-0479">Metal-binding</keyword>
<evidence type="ECO:0000256" key="1">
    <source>
        <dbReference type="ARBA" id="ARBA00001946"/>
    </source>
</evidence>
<dbReference type="Proteomes" id="UP000183567">
    <property type="component" value="Unassembled WGS sequence"/>
</dbReference>
<dbReference type="PANTHER" id="PTHR32308">
    <property type="entry name" value="LYASE BETA SUBUNIT, PUTATIVE (AFU_ORTHOLOGUE AFUA_4G13030)-RELATED"/>
    <property type="match status" value="1"/>
</dbReference>
<proteinExistence type="predicted"/>
<dbReference type="InterPro" id="IPR015813">
    <property type="entry name" value="Pyrv/PenolPyrv_kinase-like_dom"/>
</dbReference>
<dbReference type="PANTHER" id="PTHR32308:SF0">
    <property type="entry name" value="HPCH_HPAI ALDOLASE_CITRATE LYASE DOMAIN-CONTAINING PROTEIN"/>
    <property type="match status" value="1"/>
</dbReference>
<reference evidence="5 6" key="1">
    <citation type="submission" date="2016-03" db="EMBL/GenBank/DDBJ databases">
        <title>Comparative genomics of the ectomycorrhizal sister species Rhizopogon vinicolor and Rhizopogon vesiculosus (Basidiomycota: Boletales) reveals a divergence of the mating type B locus.</title>
        <authorList>
            <person name="Mujic A.B."/>
            <person name="Kuo A."/>
            <person name="Tritt A."/>
            <person name="Lipzen A."/>
            <person name="Chen C."/>
            <person name="Johnson J."/>
            <person name="Sharma A."/>
            <person name="Barry K."/>
            <person name="Grigoriev I.V."/>
            <person name="Spatafora J.W."/>
        </authorList>
    </citation>
    <scope>NUCLEOTIDE SEQUENCE [LARGE SCALE GENOMIC DNA]</scope>
    <source>
        <strain evidence="5 6">AM-OR11-056</strain>
    </source>
</reference>
<accession>A0A1J8QF87</accession>
<keyword evidence="6" id="KW-1185">Reference proteome</keyword>
<name>A0A1J8QF87_9AGAM</name>
<dbReference type="AlphaFoldDB" id="A0A1J8QF87"/>
<protein>
    <recommendedName>
        <fullName evidence="4">HpcH/HpaI aldolase/citrate lyase domain-containing protein</fullName>
    </recommendedName>
</protein>
<organism evidence="5 6">
    <name type="scientific">Rhizopogon vesiculosus</name>
    <dbReference type="NCBI Taxonomy" id="180088"/>
    <lineage>
        <taxon>Eukaryota</taxon>
        <taxon>Fungi</taxon>
        <taxon>Dikarya</taxon>
        <taxon>Basidiomycota</taxon>
        <taxon>Agaricomycotina</taxon>
        <taxon>Agaricomycetes</taxon>
        <taxon>Agaricomycetidae</taxon>
        <taxon>Boletales</taxon>
        <taxon>Suillineae</taxon>
        <taxon>Rhizopogonaceae</taxon>
        <taxon>Rhizopogon</taxon>
    </lineage>
</organism>
<dbReference type="GO" id="GO:0003824">
    <property type="term" value="F:catalytic activity"/>
    <property type="evidence" value="ECO:0007669"/>
    <property type="project" value="InterPro"/>
</dbReference>
<dbReference type="GO" id="GO:0006107">
    <property type="term" value="P:oxaloacetate metabolic process"/>
    <property type="evidence" value="ECO:0007669"/>
    <property type="project" value="TreeGrafter"/>
</dbReference>
<evidence type="ECO:0000259" key="4">
    <source>
        <dbReference type="Pfam" id="PF03328"/>
    </source>
</evidence>
<dbReference type="SUPFAM" id="SSF51621">
    <property type="entry name" value="Phosphoenolpyruvate/pyruvate domain"/>
    <property type="match status" value="1"/>
</dbReference>
<evidence type="ECO:0000256" key="3">
    <source>
        <dbReference type="ARBA" id="ARBA00022842"/>
    </source>
</evidence>
<keyword evidence="3" id="KW-0460">Magnesium</keyword>
<dbReference type="Gene3D" id="3.20.20.60">
    <property type="entry name" value="Phosphoenolpyruvate-binding domains"/>
    <property type="match status" value="1"/>
</dbReference>
<dbReference type="STRING" id="180088.A0A1J8QF87"/>
<dbReference type="OrthoDB" id="1773at2759"/>
<dbReference type="GO" id="GO:0000287">
    <property type="term" value="F:magnesium ion binding"/>
    <property type="evidence" value="ECO:0007669"/>
    <property type="project" value="TreeGrafter"/>
</dbReference>
<dbReference type="InterPro" id="IPR005000">
    <property type="entry name" value="Aldolase/citrate-lyase_domain"/>
</dbReference>
<dbReference type="EMBL" id="LVVM01000610">
    <property type="protein sequence ID" value="OJA20350.1"/>
    <property type="molecule type" value="Genomic_DNA"/>
</dbReference>
<evidence type="ECO:0000313" key="6">
    <source>
        <dbReference type="Proteomes" id="UP000183567"/>
    </source>
</evidence>
<feature type="domain" description="HpcH/HpaI aldolase/citrate lyase" evidence="4">
    <location>
        <begin position="12"/>
        <end position="80"/>
    </location>
</feature>
<evidence type="ECO:0000313" key="5">
    <source>
        <dbReference type="EMBL" id="OJA20350.1"/>
    </source>
</evidence>
<comment type="cofactor">
    <cofactor evidence="1">
        <name>Mg(2+)</name>
        <dbReference type="ChEBI" id="CHEBI:18420"/>
    </cofactor>
</comment>
<comment type="caution">
    <text evidence="5">The sequence shown here is derived from an EMBL/GenBank/DDBJ whole genome shotgun (WGS) entry which is preliminary data.</text>
</comment>
<sequence length="93" mass="10565">MFGRRLRAYCSADYADTSVSRTPSRFELLYVRSQITIAAKAFGLDTIDMVCVYYKDLDYLKVECEDGRRLGFNGKQAIDPAQVDIIHSTFVPT</sequence>
<gene>
    <name evidence="5" type="ORF">AZE42_10535</name>
</gene>